<dbReference type="Pfam" id="PF00025">
    <property type="entry name" value="Arf"/>
    <property type="match status" value="1"/>
</dbReference>
<evidence type="ECO:0000313" key="6">
    <source>
        <dbReference type="EMBL" id="BAO40080.1"/>
    </source>
</evidence>
<keyword evidence="4" id="KW-0460">Magnesium</keyword>
<feature type="binding site" evidence="4">
    <location>
        <position position="47"/>
    </location>
    <ligand>
        <name>Mg(2+)</name>
        <dbReference type="ChEBI" id="CHEBI:18420"/>
    </ligand>
</feature>
<dbReference type="GO" id="GO:0046872">
    <property type="term" value="F:metal ion binding"/>
    <property type="evidence" value="ECO:0007669"/>
    <property type="project" value="UniProtKB-KW"/>
</dbReference>
<dbReference type="AlphaFoldDB" id="W0T9J0"/>
<gene>
    <name evidence="6" type="primary">CIN4</name>
    <name evidence="6" type="ORF">KLMA_40056</name>
</gene>
<feature type="binding site" evidence="3">
    <location>
        <begin position="127"/>
        <end position="130"/>
    </location>
    <ligand>
        <name>GTP</name>
        <dbReference type="ChEBI" id="CHEBI:37565"/>
    </ligand>
</feature>
<comment type="similarity">
    <text evidence="5">Belongs to the small GTPase superfamily. Arf family.</text>
</comment>
<dbReference type="EMBL" id="AP012216">
    <property type="protein sequence ID" value="BAO40080.1"/>
    <property type="molecule type" value="Genomic_DNA"/>
</dbReference>
<feature type="binding site" evidence="3">
    <location>
        <position position="69"/>
    </location>
    <ligand>
        <name>GTP</name>
        <dbReference type="ChEBI" id="CHEBI:37565"/>
    </ligand>
</feature>
<dbReference type="GO" id="GO:0005525">
    <property type="term" value="F:GTP binding"/>
    <property type="evidence" value="ECO:0007669"/>
    <property type="project" value="UniProtKB-KW"/>
</dbReference>
<proteinExistence type="inferred from homology"/>
<dbReference type="PANTHER" id="PTHR45697">
    <property type="entry name" value="ADP-RIBOSYLATION FACTOR-LIKE PROTEIN 2-RELATED"/>
    <property type="match status" value="1"/>
</dbReference>
<dbReference type="RefSeq" id="XP_022675907.1">
    <property type="nucleotide sequence ID" value="XM_022819331.1"/>
</dbReference>
<dbReference type="InterPro" id="IPR044612">
    <property type="entry name" value="ARL2/3"/>
</dbReference>
<evidence type="ECO:0000313" key="7">
    <source>
        <dbReference type="Proteomes" id="UP000065495"/>
    </source>
</evidence>
<dbReference type="NCBIfam" id="TIGR00231">
    <property type="entry name" value="small_GTP"/>
    <property type="match status" value="1"/>
</dbReference>
<evidence type="ECO:0000256" key="4">
    <source>
        <dbReference type="PIRSR" id="PIRSR606689-2"/>
    </source>
</evidence>
<evidence type="ECO:0000256" key="5">
    <source>
        <dbReference type="RuleBase" id="RU003925"/>
    </source>
</evidence>
<dbReference type="OrthoDB" id="2011769at2759"/>
<dbReference type="SMART" id="SM00178">
    <property type="entry name" value="SAR"/>
    <property type="match status" value="1"/>
</dbReference>
<dbReference type="PRINTS" id="PR00328">
    <property type="entry name" value="SAR1GTPBP"/>
</dbReference>
<dbReference type="InterPro" id="IPR005225">
    <property type="entry name" value="Small_GTP-bd"/>
</dbReference>
<dbReference type="GO" id="GO:0003924">
    <property type="term" value="F:GTPase activity"/>
    <property type="evidence" value="ECO:0007669"/>
    <property type="project" value="InterPro"/>
</dbReference>
<sequence>MGLLQIIKEQRLKDHSQRVLVLGLDNSGKTTVLNQLLHEPIDRVQPTIGFQIKTLKVGQKSLQMWDIGGQKTLRPFWFNYFEKTDYLIWVIDILDEGRLGESLSLLEEIVEENDRINLQFEVFVLLNKVDLLPPAMSSSSSSSSSSPQAEHRGALLQRTVDHVTEVTSRVLKMDESSVRVIPTSGTNGEGLDRLLLLLEK</sequence>
<dbReference type="Gene3D" id="3.40.50.300">
    <property type="entry name" value="P-loop containing nucleotide triphosphate hydrolases"/>
    <property type="match status" value="1"/>
</dbReference>
<dbReference type="CDD" id="cd00878">
    <property type="entry name" value="Arf_Arl"/>
    <property type="match status" value="1"/>
</dbReference>
<dbReference type="PROSITE" id="PS51417">
    <property type="entry name" value="ARF"/>
    <property type="match status" value="1"/>
</dbReference>
<dbReference type="SMART" id="SM00177">
    <property type="entry name" value="ARF"/>
    <property type="match status" value="1"/>
</dbReference>
<dbReference type="KEGG" id="kmx:KLMA_40056"/>
<organism evidence="6 7">
    <name type="scientific">Kluyveromyces marxianus (strain DMKU3-1042 / BCC 29191 / NBRC 104275)</name>
    <name type="common">Yeast</name>
    <name type="synonym">Candida kefyr</name>
    <dbReference type="NCBI Taxonomy" id="1003335"/>
    <lineage>
        <taxon>Eukaryota</taxon>
        <taxon>Fungi</taxon>
        <taxon>Dikarya</taxon>
        <taxon>Ascomycota</taxon>
        <taxon>Saccharomycotina</taxon>
        <taxon>Saccharomycetes</taxon>
        <taxon>Saccharomycetales</taxon>
        <taxon>Saccharomycetaceae</taxon>
        <taxon>Kluyveromyces</taxon>
    </lineage>
</organism>
<keyword evidence="4" id="KW-0479">Metal-binding</keyword>
<accession>W0T9J0</accession>
<dbReference type="VEuPathDB" id="FungiDB:KLMA_40056"/>
<dbReference type="SUPFAM" id="SSF52540">
    <property type="entry name" value="P-loop containing nucleoside triphosphate hydrolases"/>
    <property type="match status" value="1"/>
</dbReference>
<feature type="binding site" evidence="3">
    <location>
        <begin position="23"/>
        <end position="30"/>
    </location>
    <ligand>
        <name>GTP</name>
        <dbReference type="ChEBI" id="CHEBI:37565"/>
    </ligand>
</feature>
<name>W0T9J0_KLUMD</name>
<keyword evidence="2 3" id="KW-0342">GTP-binding</keyword>
<keyword evidence="1 3" id="KW-0547">Nucleotide-binding</keyword>
<reference evidence="6 7" key="1">
    <citation type="journal article" date="2015" name="Biotechnol. Biofuels">
        <title>Genetic basis of the highly efficient yeast Kluyveromyces marxianus: complete genome sequence and transcriptome analyses.</title>
        <authorList>
            <person name="Lertwattanasakul N."/>
            <person name="Kosaka T."/>
            <person name="Hosoyama A."/>
            <person name="Suzuki Y."/>
            <person name="Rodrussamee N."/>
            <person name="Matsutani M."/>
            <person name="Murata M."/>
            <person name="Fujimoto N."/>
            <person name="Suprayogi"/>
            <person name="Tsuchikane K."/>
            <person name="Limtong S."/>
            <person name="Fujita N."/>
            <person name="Yamada M."/>
        </authorList>
    </citation>
    <scope>NUCLEOTIDE SEQUENCE [LARGE SCALE GENOMIC DNA]</scope>
    <source>
        <strain evidence="7">DMKU3-1042 / BCC 29191 / NBRC 104275</strain>
    </source>
</reference>
<dbReference type="GeneID" id="34716051"/>
<dbReference type="InterPro" id="IPR006689">
    <property type="entry name" value="Small_GTPase_ARF/SAR"/>
</dbReference>
<dbReference type="Proteomes" id="UP000065495">
    <property type="component" value="Chromosome 4"/>
</dbReference>
<feature type="binding site" evidence="4">
    <location>
        <position position="30"/>
    </location>
    <ligand>
        <name>Mg(2+)</name>
        <dbReference type="ChEBI" id="CHEBI:18420"/>
    </ligand>
</feature>
<evidence type="ECO:0000256" key="2">
    <source>
        <dbReference type="ARBA" id="ARBA00023134"/>
    </source>
</evidence>
<protein>
    <submittedName>
        <fullName evidence="6">GTP-binding protein CIN4</fullName>
    </submittedName>
</protein>
<evidence type="ECO:0000256" key="1">
    <source>
        <dbReference type="ARBA" id="ARBA00022741"/>
    </source>
</evidence>
<evidence type="ECO:0000256" key="3">
    <source>
        <dbReference type="PIRSR" id="PIRSR606689-1"/>
    </source>
</evidence>
<dbReference type="InterPro" id="IPR027417">
    <property type="entry name" value="P-loop_NTPase"/>
</dbReference>